<name>A0A6C0CIX0_9ZZZZ</name>
<feature type="region of interest" description="Disordered" evidence="1">
    <location>
        <begin position="1"/>
        <end position="27"/>
    </location>
</feature>
<dbReference type="Gene3D" id="1.10.510.10">
    <property type="entry name" value="Transferase(Phosphotransferase) domain 1"/>
    <property type="match status" value="1"/>
</dbReference>
<evidence type="ECO:0000256" key="1">
    <source>
        <dbReference type="SAM" id="MobiDB-lite"/>
    </source>
</evidence>
<sequence length="613" mass="70697">MRRVDQKKSLVRDQMSSQKEYGIQQDAGEKKDQVVPLMRQQLHRELELILSRKTCHLRRKFKDANDFRAEIIKHDLSERFYDANFMATLYCTFDAVIHLPVEDGDGLDASHEIVSELFRDLRRIGAESVNGNAIMSSLNQVKDMFVIKTPKKPGNDELLHELFVGFMATNGLRRKCPNFAYILGGYKCLPPVINSDKSVSSWCATNAHPEDYVNYIIYEKVDGKSLADHLSKCTFEQFFSWYVQLLLAIQIGSDSVGFTHYDLHDENVMLRPWMGHEKIAIPYKVPSGATWYVHTDFVATMIDFGMTHVEVNREHFGKYGLESWGTFADQSRPLYDVYKILGFSIGEMLRTRNKKCARRSLGFLRILVDTNNEMTDDELIDMVKEEGKTLHVFSVKRLRSENSYDLWDYLKETKDRYPREWKDTVTTTEPTIPVLACLHACLTKRAAEEEIGGDQGMAKRETESDMKIVKAAPQSKRAALAKARLPENIHKLRQEMRKEHAKLVIKLADIHNLSSSGIPKIADSTQLQHILEVYVEPNVNFRDHYASYLKKQSVLNDYYLSRGETLESSEFDLGPQLQEWNRNYEQIYNKLNNLIVAAPNQATQNYMVSLMKT</sequence>
<evidence type="ECO:0000313" key="2">
    <source>
        <dbReference type="EMBL" id="QHT03485.1"/>
    </source>
</evidence>
<proteinExistence type="predicted"/>
<evidence type="ECO:0008006" key="3">
    <source>
        <dbReference type="Google" id="ProtNLM"/>
    </source>
</evidence>
<dbReference type="EMBL" id="MN739412">
    <property type="protein sequence ID" value="QHT03485.1"/>
    <property type="molecule type" value="Genomic_DNA"/>
</dbReference>
<reference evidence="2" key="1">
    <citation type="journal article" date="2020" name="Nature">
        <title>Giant virus diversity and host interactions through global metagenomics.</title>
        <authorList>
            <person name="Schulz F."/>
            <person name="Roux S."/>
            <person name="Paez-Espino D."/>
            <person name="Jungbluth S."/>
            <person name="Walsh D.A."/>
            <person name="Denef V.J."/>
            <person name="McMahon K.D."/>
            <person name="Konstantinidis K.T."/>
            <person name="Eloe-Fadrosh E.A."/>
            <person name="Kyrpides N.C."/>
            <person name="Woyke T."/>
        </authorList>
    </citation>
    <scope>NUCLEOTIDE SEQUENCE</scope>
    <source>
        <strain evidence="2">GVMAG-M-3300021079-18</strain>
    </source>
</reference>
<feature type="compositionally biased region" description="Basic and acidic residues" evidence="1">
    <location>
        <begin position="1"/>
        <end position="11"/>
    </location>
</feature>
<accession>A0A6C0CIX0</accession>
<dbReference type="SUPFAM" id="SSF56112">
    <property type="entry name" value="Protein kinase-like (PK-like)"/>
    <property type="match status" value="1"/>
</dbReference>
<dbReference type="AlphaFoldDB" id="A0A6C0CIX0"/>
<dbReference type="InterPro" id="IPR011009">
    <property type="entry name" value="Kinase-like_dom_sf"/>
</dbReference>
<protein>
    <recommendedName>
        <fullName evidence="3">Protein kinase domain-containing protein</fullName>
    </recommendedName>
</protein>
<organism evidence="2">
    <name type="scientific">viral metagenome</name>
    <dbReference type="NCBI Taxonomy" id="1070528"/>
    <lineage>
        <taxon>unclassified sequences</taxon>
        <taxon>metagenomes</taxon>
        <taxon>organismal metagenomes</taxon>
    </lineage>
</organism>